<evidence type="ECO:0000256" key="3">
    <source>
        <dbReference type="ARBA" id="ARBA00023082"/>
    </source>
</evidence>
<dbReference type="InterPro" id="IPR013325">
    <property type="entry name" value="RNA_pol_sigma_r2"/>
</dbReference>
<keyword evidence="4" id="KW-0804">Transcription</keyword>
<dbReference type="Pfam" id="PF04542">
    <property type="entry name" value="Sigma70_r2"/>
    <property type="match status" value="1"/>
</dbReference>
<evidence type="ECO:0000256" key="4">
    <source>
        <dbReference type="ARBA" id="ARBA00023163"/>
    </source>
</evidence>
<sequence>MRLKNRTNKEVLPMEQKELMQRIRNGEDAAFAELINPLIEKSYRTSFSIVRSKEQAEEVVQNAMIEAYRNIMSGKEIIYFSTWFYKLVTHRSIDILRKNGRMKETVIELDYIKDKREVLETVIKEETDHEIRQGIHSLKNSDYRNVLLLYYYQELSIQEVSDLLGLKVSTVKSHLHRARNALKERLSENQILGVSTQ</sequence>
<evidence type="ECO:0000313" key="8">
    <source>
        <dbReference type="Proteomes" id="UP000279911"/>
    </source>
</evidence>
<keyword evidence="3" id="KW-0731">Sigma factor</keyword>
<dbReference type="InterPro" id="IPR036388">
    <property type="entry name" value="WH-like_DNA-bd_sf"/>
</dbReference>
<feature type="domain" description="RNA polymerase sigma-70 region 2" evidence="5">
    <location>
        <begin position="43"/>
        <end position="101"/>
    </location>
</feature>
<dbReference type="GO" id="GO:0016987">
    <property type="term" value="F:sigma factor activity"/>
    <property type="evidence" value="ECO:0007669"/>
    <property type="project" value="UniProtKB-KW"/>
</dbReference>
<dbReference type="InterPro" id="IPR039425">
    <property type="entry name" value="RNA_pol_sigma-70-like"/>
</dbReference>
<dbReference type="InterPro" id="IPR007627">
    <property type="entry name" value="RNA_pol_sigma70_r2"/>
</dbReference>
<keyword evidence="2" id="KW-0805">Transcription regulation</keyword>
<evidence type="ECO:0000259" key="5">
    <source>
        <dbReference type="Pfam" id="PF04542"/>
    </source>
</evidence>
<dbReference type="Gene3D" id="1.10.10.10">
    <property type="entry name" value="Winged helix-like DNA-binding domain superfamily/Winged helix DNA-binding domain"/>
    <property type="match status" value="1"/>
</dbReference>
<dbReference type="NCBIfam" id="TIGR02937">
    <property type="entry name" value="sigma70-ECF"/>
    <property type="match status" value="1"/>
</dbReference>
<dbReference type="Gene3D" id="1.10.1740.10">
    <property type="match status" value="1"/>
</dbReference>
<dbReference type="InterPro" id="IPR014284">
    <property type="entry name" value="RNA_pol_sigma-70_dom"/>
</dbReference>
<comment type="caution">
    <text evidence="7">The sequence shown here is derived from an EMBL/GenBank/DDBJ whole genome shotgun (WGS) entry which is preliminary data.</text>
</comment>
<name>A0A3R9E977_9BACI</name>
<dbReference type="CDD" id="cd06171">
    <property type="entry name" value="Sigma70_r4"/>
    <property type="match status" value="1"/>
</dbReference>
<dbReference type="OrthoDB" id="9784984at2"/>
<proteinExistence type="inferred from homology"/>
<dbReference type="Pfam" id="PF08281">
    <property type="entry name" value="Sigma70_r4_2"/>
    <property type="match status" value="1"/>
</dbReference>
<evidence type="ECO:0000256" key="2">
    <source>
        <dbReference type="ARBA" id="ARBA00023015"/>
    </source>
</evidence>
<organism evidence="7 8">
    <name type="scientific">Mesobacillus subterraneus</name>
    <dbReference type="NCBI Taxonomy" id="285983"/>
    <lineage>
        <taxon>Bacteria</taxon>
        <taxon>Bacillati</taxon>
        <taxon>Bacillota</taxon>
        <taxon>Bacilli</taxon>
        <taxon>Bacillales</taxon>
        <taxon>Bacillaceae</taxon>
        <taxon>Mesobacillus</taxon>
    </lineage>
</organism>
<evidence type="ECO:0000313" key="7">
    <source>
        <dbReference type="EMBL" id="RSD28820.1"/>
    </source>
</evidence>
<dbReference type="PANTHER" id="PTHR43133:SF51">
    <property type="entry name" value="RNA POLYMERASE SIGMA FACTOR"/>
    <property type="match status" value="1"/>
</dbReference>
<dbReference type="EMBL" id="RSFW01000006">
    <property type="protein sequence ID" value="RSD28820.1"/>
    <property type="molecule type" value="Genomic_DNA"/>
</dbReference>
<accession>A0A3R9E977</accession>
<protein>
    <submittedName>
        <fullName evidence="7">RNA polymerase sigma factor</fullName>
    </submittedName>
</protein>
<dbReference type="GO" id="GO:0003677">
    <property type="term" value="F:DNA binding"/>
    <property type="evidence" value="ECO:0007669"/>
    <property type="project" value="InterPro"/>
</dbReference>
<dbReference type="GO" id="GO:0006352">
    <property type="term" value="P:DNA-templated transcription initiation"/>
    <property type="evidence" value="ECO:0007669"/>
    <property type="project" value="InterPro"/>
</dbReference>
<dbReference type="SUPFAM" id="SSF88946">
    <property type="entry name" value="Sigma2 domain of RNA polymerase sigma factors"/>
    <property type="match status" value="1"/>
</dbReference>
<dbReference type="InterPro" id="IPR013249">
    <property type="entry name" value="RNA_pol_sigma70_r4_t2"/>
</dbReference>
<evidence type="ECO:0000256" key="1">
    <source>
        <dbReference type="ARBA" id="ARBA00010641"/>
    </source>
</evidence>
<gene>
    <name evidence="7" type="ORF">EJA10_04415</name>
</gene>
<dbReference type="PANTHER" id="PTHR43133">
    <property type="entry name" value="RNA POLYMERASE ECF-TYPE SIGMA FACTO"/>
    <property type="match status" value="1"/>
</dbReference>
<dbReference type="InterPro" id="IPR013324">
    <property type="entry name" value="RNA_pol_sigma_r3/r4-like"/>
</dbReference>
<reference evidence="8" key="1">
    <citation type="submission" date="2018-12" db="EMBL/GenBank/DDBJ databases">
        <title>Bacillus chawlae sp. nov., Bacillus glennii sp. nov., and Bacillus saganii sp. nov. Isolated from the Vehicle Assembly Building at Kennedy Space Center where the Viking Spacecraft were Assembled.</title>
        <authorList>
            <person name="Seuylemezian A."/>
            <person name="Vaishampayan P."/>
        </authorList>
    </citation>
    <scope>NUCLEOTIDE SEQUENCE [LARGE SCALE GENOMIC DNA]</scope>
    <source>
        <strain evidence="8">DSM 13966</strain>
    </source>
</reference>
<dbReference type="Proteomes" id="UP000279911">
    <property type="component" value="Unassembled WGS sequence"/>
</dbReference>
<feature type="domain" description="RNA polymerase sigma factor 70 region 4 type 2" evidence="6">
    <location>
        <begin position="142"/>
        <end position="182"/>
    </location>
</feature>
<dbReference type="AlphaFoldDB" id="A0A3R9E977"/>
<comment type="similarity">
    <text evidence="1">Belongs to the sigma-70 factor family. ECF subfamily.</text>
</comment>
<dbReference type="SUPFAM" id="SSF88659">
    <property type="entry name" value="Sigma3 and sigma4 domains of RNA polymerase sigma factors"/>
    <property type="match status" value="1"/>
</dbReference>
<evidence type="ECO:0000259" key="6">
    <source>
        <dbReference type="Pfam" id="PF08281"/>
    </source>
</evidence>